<proteinExistence type="predicted"/>
<gene>
    <name evidence="1" type="ORF">MSPICULIGERA_LOCUS8501</name>
</gene>
<dbReference type="EMBL" id="CATQJA010002230">
    <property type="protein sequence ID" value="CAJ0570048.1"/>
    <property type="molecule type" value="Genomic_DNA"/>
</dbReference>
<name>A0AA36CK60_9BILA</name>
<keyword evidence="2" id="KW-1185">Reference proteome</keyword>
<dbReference type="Proteomes" id="UP001177023">
    <property type="component" value="Unassembled WGS sequence"/>
</dbReference>
<feature type="non-terminal residue" evidence="1">
    <location>
        <position position="321"/>
    </location>
</feature>
<sequence>MQFEYFSEFHPHTCNTRAHDRQEAHLHFLVEQQGALRHYGVILREWKPLPHQPLKGPDHFDVSDINQLAMDEDYHVQVKAVEDIDANLEAILMELAGKVDFSHLLMIDPTPRNLLKWSDCLVALKTTIHRLQTTFTQGEMPSEINEFLWKLKGTSSIKLIADAGNSLPAGILKIPTVIGAETLQIELGHFSARSQSHKEESNQQLEAEEDVMGLRGKTIHIRGARITPKESNRIIKCWLSAPQPTKIDIKIAIDSARFSKEEVFDGIQYEPRNAQYRGQYLIERPNGNGILAEQAVVSYLCGNFTLSTQIDTEKQLQRWFF</sequence>
<dbReference type="AlphaFoldDB" id="A0AA36CK60"/>
<accession>A0AA36CK60</accession>
<organism evidence="1 2">
    <name type="scientific">Mesorhabditis spiculigera</name>
    <dbReference type="NCBI Taxonomy" id="96644"/>
    <lineage>
        <taxon>Eukaryota</taxon>
        <taxon>Metazoa</taxon>
        <taxon>Ecdysozoa</taxon>
        <taxon>Nematoda</taxon>
        <taxon>Chromadorea</taxon>
        <taxon>Rhabditida</taxon>
        <taxon>Rhabditina</taxon>
        <taxon>Rhabditomorpha</taxon>
        <taxon>Rhabditoidea</taxon>
        <taxon>Rhabditidae</taxon>
        <taxon>Mesorhabditinae</taxon>
        <taxon>Mesorhabditis</taxon>
    </lineage>
</organism>
<protein>
    <submittedName>
        <fullName evidence="1">Uncharacterized protein</fullName>
    </submittedName>
</protein>
<evidence type="ECO:0000313" key="1">
    <source>
        <dbReference type="EMBL" id="CAJ0570048.1"/>
    </source>
</evidence>
<reference evidence="1" key="1">
    <citation type="submission" date="2023-06" db="EMBL/GenBank/DDBJ databases">
        <authorList>
            <person name="Delattre M."/>
        </authorList>
    </citation>
    <scope>NUCLEOTIDE SEQUENCE</scope>
    <source>
        <strain evidence="1">AF72</strain>
    </source>
</reference>
<evidence type="ECO:0000313" key="2">
    <source>
        <dbReference type="Proteomes" id="UP001177023"/>
    </source>
</evidence>
<comment type="caution">
    <text evidence="1">The sequence shown here is derived from an EMBL/GenBank/DDBJ whole genome shotgun (WGS) entry which is preliminary data.</text>
</comment>